<organism evidence="1 2">
    <name type="scientific">Salininema proteolyticum</name>
    <dbReference type="NCBI Taxonomy" id="1607685"/>
    <lineage>
        <taxon>Bacteria</taxon>
        <taxon>Bacillati</taxon>
        <taxon>Actinomycetota</taxon>
        <taxon>Actinomycetes</taxon>
        <taxon>Glycomycetales</taxon>
        <taxon>Glycomycetaceae</taxon>
        <taxon>Salininema</taxon>
    </lineage>
</organism>
<protein>
    <recommendedName>
        <fullName evidence="3">MFS transporter</fullName>
    </recommendedName>
</protein>
<dbReference type="Proteomes" id="UP001595823">
    <property type="component" value="Unassembled WGS sequence"/>
</dbReference>
<evidence type="ECO:0000313" key="1">
    <source>
        <dbReference type="EMBL" id="MFC4334330.1"/>
    </source>
</evidence>
<name>A0ABV8TUQ8_9ACTN</name>
<accession>A0ABV8TUQ8</accession>
<sequence>MKPGTDYRRIWFGNASSNLADGITFIALPLLAPTITDNPTAIAGLALAYSLSASR</sequence>
<keyword evidence="2" id="KW-1185">Reference proteome</keyword>
<comment type="caution">
    <text evidence="1">The sequence shown here is derived from an EMBL/GenBank/DDBJ whole genome shotgun (WGS) entry which is preliminary data.</text>
</comment>
<dbReference type="EMBL" id="JBHSDK010000003">
    <property type="protein sequence ID" value="MFC4334330.1"/>
    <property type="molecule type" value="Genomic_DNA"/>
</dbReference>
<evidence type="ECO:0008006" key="3">
    <source>
        <dbReference type="Google" id="ProtNLM"/>
    </source>
</evidence>
<evidence type="ECO:0000313" key="2">
    <source>
        <dbReference type="Proteomes" id="UP001595823"/>
    </source>
</evidence>
<dbReference type="RefSeq" id="WP_380618062.1">
    <property type="nucleotide sequence ID" value="NZ_JBHSDK010000003.1"/>
</dbReference>
<gene>
    <name evidence="1" type="ORF">ACFPET_03860</name>
</gene>
<proteinExistence type="predicted"/>
<reference evidence="2" key="1">
    <citation type="journal article" date="2019" name="Int. J. Syst. Evol. Microbiol.">
        <title>The Global Catalogue of Microorganisms (GCM) 10K type strain sequencing project: providing services to taxonomists for standard genome sequencing and annotation.</title>
        <authorList>
            <consortium name="The Broad Institute Genomics Platform"/>
            <consortium name="The Broad Institute Genome Sequencing Center for Infectious Disease"/>
            <person name="Wu L."/>
            <person name="Ma J."/>
        </authorList>
    </citation>
    <scope>NUCLEOTIDE SEQUENCE [LARGE SCALE GENOMIC DNA]</scope>
    <source>
        <strain evidence="2">IBRC-M 10908</strain>
    </source>
</reference>